<dbReference type="OrthoDB" id="9806665at2"/>
<dbReference type="AlphaFoldDB" id="A0A368HE79"/>
<feature type="transmembrane region" description="Helical" evidence="1">
    <location>
        <begin position="97"/>
        <end position="119"/>
    </location>
</feature>
<sequence length="190" mass="21196">MSYLSQALAFLIDTLFGMYVILVLLRFLLQLTHADFYNPFSQFVVRVTNGPLLPLRRLIPGFFGIDFASAALLIMLEALKITLMALVERVVPHFTGILILSLADLIQLTLYVLIAAIFVRVLMGWVSPYGEHPFTDLAIHLTEPFMRPARRLLPLISGIDLSPVLVVIGLELIAILVVQPLHHLGLTLLT</sequence>
<reference evidence="2 3" key="1">
    <citation type="submission" date="2018-02" db="EMBL/GenBank/DDBJ databases">
        <title>Insights into the biology of acidophilic members of the Acidiferrobacteraceae family derived from comparative genomic analyses.</title>
        <authorList>
            <person name="Issotta F."/>
            <person name="Thyssen C."/>
            <person name="Mena C."/>
            <person name="Moya A."/>
            <person name="Bellenberg S."/>
            <person name="Sproer C."/>
            <person name="Covarrubias P.C."/>
            <person name="Sand W."/>
            <person name="Quatrini R."/>
            <person name="Vera M."/>
        </authorList>
    </citation>
    <scope>NUCLEOTIDE SEQUENCE [LARGE SCALE GENOMIC DNA]</scope>
    <source>
        <strain evidence="3">m-1</strain>
    </source>
</reference>
<protein>
    <submittedName>
        <fullName evidence="2">YggT family protein</fullName>
    </submittedName>
</protein>
<organism evidence="2 3">
    <name type="scientific">Acidiferrobacter thiooxydans</name>
    <dbReference type="NCBI Taxonomy" id="163359"/>
    <lineage>
        <taxon>Bacteria</taxon>
        <taxon>Pseudomonadati</taxon>
        <taxon>Pseudomonadota</taxon>
        <taxon>Gammaproteobacteria</taxon>
        <taxon>Acidiferrobacterales</taxon>
        <taxon>Acidiferrobacteraceae</taxon>
        <taxon>Acidiferrobacter</taxon>
    </lineage>
</organism>
<keyword evidence="3" id="KW-1185">Reference proteome</keyword>
<evidence type="ECO:0000256" key="1">
    <source>
        <dbReference type="SAM" id="Phobius"/>
    </source>
</evidence>
<keyword evidence="1" id="KW-0472">Membrane</keyword>
<evidence type="ECO:0000313" key="2">
    <source>
        <dbReference type="EMBL" id="RCN56746.1"/>
    </source>
</evidence>
<dbReference type="EMBL" id="PSYR01000002">
    <property type="protein sequence ID" value="RCN56746.1"/>
    <property type="molecule type" value="Genomic_DNA"/>
</dbReference>
<feature type="transmembrane region" description="Helical" evidence="1">
    <location>
        <begin position="7"/>
        <end position="29"/>
    </location>
</feature>
<name>A0A368HE79_9GAMM</name>
<proteinExistence type="predicted"/>
<feature type="transmembrane region" description="Helical" evidence="1">
    <location>
        <begin position="58"/>
        <end position="76"/>
    </location>
</feature>
<gene>
    <name evidence="2" type="ORF">C4900_13350</name>
</gene>
<comment type="caution">
    <text evidence="2">The sequence shown here is derived from an EMBL/GenBank/DDBJ whole genome shotgun (WGS) entry which is preliminary data.</text>
</comment>
<dbReference type="GO" id="GO:0016020">
    <property type="term" value="C:membrane"/>
    <property type="evidence" value="ECO:0007669"/>
    <property type="project" value="InterPro"/>
</dbReference>
<keyword evidence="1" id="KW-1133">Transmembrane helix</keyword>
<accession>A0A368HE79</accession>
<keyword evidence="1" id="KW-0812">Transmembrane</keyword>
<dbReference type="Proteomes" id="UP000253250">
    <property type="component" value="Unassembled WGS sequence"/>
</dbReference>
<feature type="transmembrane region" description="Helical" evidence="1">
    <location>
        <begin position="152"/>
        <end position="178"/>
    </location>
</feature>
<dbReference type="Pfam" id="PF02325">
    <property type="entry name" value="CCB3_YggT"/>
    <property type="match status" value="2"/>
</dbReference>
<dbReference type="RefSeq" id="WP_083996259.1">
    <property type="nucleotide sequence ID" value="NZ_CP080624.1"/>
</dbReference>
<evidence type="ECO:0000313" key="3">
    <source>
        <dbReference type="Proteomes" id="UP000253250"/>
    </source>
</evidence>
<dbReference type="InterPro" id="IPR003425">
    <property type="entry name" value="CCB3/YggT"/>
</dbReference>